<dbReference type="OrthoDB" id="115238at2157"/>
<proteinExistence type="predicted"/>
<dbReference type="STRING" id="937775.Metlim_1185"/>
<evidence type="ECO:0000256" key="1">
    <source>
        <dbReference type="SAM" id="MobiDB-lite"/>
    </source>
</evidence>
<feature type="compositionally biased region" description="Basic and acidic residues" evidence="1">
    <location>
        <begin position="67"/>
        <end position="93"/>
    </location>
</feature>
<dbReference type="Gene3D" id="1.10.1660.10">
    <property type="match status" value="1"/>
</dbReference>
<dbReference type="RefSeq" id="WP_004077047.1">
    <property type="nucleotide sequence ID" value="NZ_CM001436.1"/>
</dbReference>
<accession>H1Z0N9</accession>
<sequence>MKEKQLKAADIAKLSGLTENEIRTVTEEFHDIVPCRKLGRVNLYEQNAVSKISDIVRMRNQGLSKDGIYEKFGKKPDKKSTHEKVRERVRKEGSGLPKKSRQPDNPEKPPKISPGAENYTKTNSDRFRRLAESGRERMSGNNTDQIAAQALRTDRVILRIEKLESDISGLKARMEDDRRIIRSHFEAIEKKFDIVSEWIEFFDGDREKIRDGIEGSHLSRKYEFERVRKMTDESLLNHEDELKKVKKEIEILKLPWLKRRKYL</sequence>
<dbReference type="InParanoid" id="H1Z0N9"/>
<organism evidence="2 3">
    <name type="scientific">Methanoplanus limicola DSM 2279</name>
    <dbReference type="NCBI Taxonomy" id="937775"/>
    <lineage>
        <taxon>Archaea</taxon>
        <taxon>Methanobacteriati</taxon>
        <taxon>Methanobacteriota</taxon>
        <taxon>Stenosarchaea group</taxon>
        <taxon>Methanomicrobia</taxon>
        <taxon>Methanomicrobiales</taxon>
        <taxon>Methanomicrobiaceae</taxon>
        <taxon>Methanoplanus</taxon>
    </lineage>
</organism>
<dbReference type="Proteomes" id="UP000005741">
    <property type="component" value="Chromosome"/>
</dbReference>
<dbReference type="HOGENOM" id="CLU_1056067_0_0_2"/>
<dbReference type="SUPFAM" id="SSF46955">
    <property type="entry name" value="Putative DNA-binding domain"/>
    <property type="match status" value="1"/>
</dbReference>
<dbReference type="AlphaFoldDB" id="H1Z0N9"/>
<dbReference type="EMBL" id="CM001436">
    <property type="protein sequence ID" value="EHQ35296.1"/>
    <property type="molecule type" value="Genomic_DNA"/>
</dbReference>
<reference evidence="2 3" key="1">
    <citation type="submission" date="2011-10" db="EMBL/GenBank/DDBJ databases">
        <title>The Improved High-Quality Draft genome of Methanoplanus limicola DSM 2279.</title>
        <authorList>
            <consortium name="US DOE Joint Genome Institute (JGI-PGF)"/>
            <person name="Lucas S."/>
            <person name="Copeland A."/>
            <person name="Lapidus A."/>
            <person name="Glavina del Rio T."/>
            <person name="Dalin E."/>
            <person name="Tice H."/>
            <person name="Bruce D."/>
            <person name="Goodwin L."/>
            <person name="Pitluck S."/>
            <person name="Peters L."/>
            <person name="Mikhailova N."/>
            <person name="Lu M."/>
            <person name="Kyrpides N."/>
            <person name="Mavromatis K."/>
            <person name="Ivanova N."/>
            <person name="Markowitz V."/>
            <person name="Cheng J.-F."/>
            <person name="Hugenholtz P."/>
            <person name="Woyke T."/>
            <person name="Wu D."/>
            <person name="Wirth R."/>
            <person name="Brambilla E.-M."/>
            <person name="Klenk H.-P."/>
            <person name="Eisen J.A."/>
        </authorList>
    </citation>
    <scope>NUCLEOTIDE SEQUENCE [LARGE SCALE GENOMIC DNA]</scope>
    <source>
        <strain evidence="2 3">DSM 2279</strain>
    </source>
</reference>
<gene>
    <name evidence="2" type="ORF">Metlim_1185</name>
</gene>
<name>H1Z0N9_9EURY</name>
<feature type="region of interest" description="Disordered" evidence="1">
    <location>
        <begin position="65"/>
        <end position="125"/>
    </location>
</feature>
<keyword evidence="3" id="KW-1185">Reference proteome</keyword>
<dbReference type="InterPro" id="IPR009061">
    <property type="entry name" value="DNA-bd_dom_put_sf"/>
</dbReference>
<evidence type="ECO:0000313" key="2">
    <source>
        <dbReference type="EMBL" id="EHQ35296.1"/>
    </source>
</evidence>
<feature type="compositionally biased region" description="Basic and acidic residues" evidence="1">
    <location>
        <begin position="101"/>
        <end position="110"/>
    </location>
</feature>
<evidence type="ECO:0000313" key="3">
    <source>
        <dbReference type="Proteomes" id="UP000005741"/>
    </source>
</evidence>
<protein>
    <submittedName>
        <fullName evidence="2">Uncharacterized protein</fullName>
    </submittedName>
</protein>